<evidence type="ECO:0000256" key="1">
    <source>
        <dbReference type="SAM" id="Phobius"/>
    </source>
</evidence>
<organism evidence="2 3">
    <name type="scientific">Xenoophorus captivus</name>
    <dbReference type="NCBI Taxonomy" id="1517983"/>
    <lineage>
        <taxon>Eukaryota</taxon>
        <taxon>Metazoa</taxon>
        <taxon>Chordata</taxon>
        <taxon>Craniata</taxon>
        <taxon>Vertebrata</taxon>
        <taxon>Euteleostomi</taxon>
        <taxon>Actinopterygii</taxon>
        <taxon>Neopterygii</taxon>
        <taxon>Teleostei</taxon>
        <taxon>Neoteleostei</taxon>
        <taxon>Acanthomorphata</taxon>
        <taxon>Ovalentaria</taxon>
        <taxon>Atherinomorphae</taxon>
        <taxon>Cyprinodontiformes</taxon>
        <taxon>Goodeidae</taxon>
        <taxon>Xenoophorus</taxon>
    </lineage>
</organism>
<accession>A0ABV0Q5I7</accession>
<keyword evidence="1" id="KW-0472">Membrane</keyword>
<comment type="caution">
    <text evidence="2">The sequence shown here is derived from an EMBL/GenBank/DDBJ whole genome shotgun (WGS) entry which is preliminary data.</text>
</comment>
<keyword evidence="1" id="KW-1133">Transmembrane helix</keyword>
<gene>
    <name evidence="2" type="ORF">XENOCAPTIV_019673</name>
</gene>
<name>A0ABV0Q5I7_9TELE</name>
<reference evidence="2 3" key="1">
    <citation type="submission" date="2021-06" db="EMBL/GenBank/DDBJ databases">
        <authorList>
            <person name="Palmer J.M."/>
        </authorList>
    </citation>
    <scope>NUCLEOTIDE SEQUENCE [LARGE SCALE GENOMIC DNA]</scope>
    <source>
        <strain evidence="2 3">XC_2019</strain>
        <tissue evidence="2">Muscle</tissue>
    </source>
</reference>
<dbReference type="EMBL" id="JAHRIN010000416">
    <property type="protein sequence ID" value="MEQ2191058.1"/>
    <property type="molecule type" value="Genomic_DNA"/>
</dbReference>
<protein>
    <recommendedName>
        <fullName evidence="4">Secreted protein</fullName>
    </recommendedName>
</protein>
<dbReference type="Proteomes" id="UP001434883">
    <property type="component" value="Unassembled WGS sequence"/>
</dbReference>
<evidence type="ECO:0008006" key="4">
    <source>
        <dbReference type="Google" id="ProtNLM"/>
    </source>
</evidence>
<evidence type="ECO:0000313" key="2">
    <source>
        <dbReference type="EMBL" id="MEQ2191058.1"/>
    </source>
</evidence>
<keyword evidence="1" id="KW-0812">Transmembrane</keyword>
<proteinExistence type="predicted"/>
<feature type="transmembrane region" description="Helical" evidence="1">
    <location>
        <begin position="12"/>
        <end position="35"/>
    </location>
</feature>
<sequence length="110" mass="12104">MLFPPCTLVLHWATKLCCIVAYSFFFPFILTQLCAQLFDSVGRQHLFTTVTFIAAIIAEEKQVTNMIDAVYLLLQQEEEILANGQRCSAGRFALQAGSGFSHCAAGVIAL</sequence>
<evidence type="ECO:0000313" key="3">
    <source>
        <dbReference type="Proteomes" id="UP001434883"/>
    </source>
</evidence>
<keyword evidence="3" id="KW-1185">Reference proteome</keyword>